<feature type="domain" description="Serine aminopeptidase S33" evidence="3">
    <location>
        <begin position="80"/>
        <end position="251"/>
    </location>
</feature>
<comment type="similarity">
    <text evidence="1">Belongs to the lipase/esterase LIP3/BchO family.</text>
</comment>
<keyword evidence="2" id="KW-0719">Serine esterase</keyword>
<dbReference type="PANTHER" id="PTHR43798:SF33">
    <property type="entry name" value="HYDROLASE, PUTATIVE (AFU_ORTHOLOGUE AFUA_2G14860)-RELATED"/>
    <property type="match status" value="1"/>
</dbReference>
<dbReference type="Proteomes" id="UP000233776">
    <property type="component" value="Chromosome I"/>
</dbReference>
<dbReference type="GO" id="GO:0016020">
    <property type="term" value="C:membrane"/>
    <property type="evidence" value="ECO:0007669"/>
    <property type="project" value="TreeGrafter"/>
</dbReference>
<dbReference type="SUPFAM" id="SSF53474">
    <property type="entry name" value="alpha/beta-Hydrolases"/>
    <property type="match status" value="1"/>
</dbReference>
<evidence type="ECO:0000256" key="2">
    <source>
        <dbReference type="ARBA" id="ARBA00022487"/>
    </source>
</evidence>
<reference evidence="4 5" key="1">
    <citation type="submission" date="2016-06" db="EMBL/GenBank/DDBJ databases">
        <authorList>
            <person name="Kjaerup R.B."/>
            <person name="Dalgaard T.S."/>
            <person name="Juul-Madsen H.R."/>
        </authorList>
    </citation>
    <scope>NUCLEOTIDE SEQUENCE [LARGE SCALE GENOMIC DNA]</scope>
    <source>
        <strain evidence="4">JF4278</strain>
    </source>
</reference>
<dbReference type="GO" id="GO:0052689">
    <property type="term" value="F:carboxylic ester hydrolase activity"/>
    <property type="evidence" value="ECO:0007669"/>
    <property type="project" value="UniProtKB-KW"/>
</dbReference>
<dbReference type="EMBL" id="LT578453">
    <property type="protein sequence ID" value="SBO46635.1"/>
    <property type="molecule type" value="Genomic_DNA"/>
</dbReference>
<dbReference type="PANTHER" id="PTHR43798">
    <property type="entry name" value="MONOACYLGLYCEROL LIPASE"/>
    <property type="match status" value="1"/>
</dbReference>
<name>A0A2N8U3S2_MYCBV</name>
<evidence type="ECO:0000259" key="3">
    <source>
        <dbReference type="Pfam" id="PF12146"/>
    </source>
</evidence>
<sequence length="266" mass="31380">MYNFYMKPIYKYNVVFKDNNNPDENIIFCHGLNSTADRFDIFKNYWTKSNYYALQFPASNLTPVLEGDEPSVFCFARLVVEFVEKNNLKNVTLIGHSLGGGTISLAYQMRPDLFKKLVYIAPMNKPALALYDRYKKDYFPQDYEGFLDLMRSLYYDISKFTSDPEWVKEQKENFDPYLYNNPDIVKLGTPDMRVFEAIEETLKIIKVPTILILGEKDGVILRQECIDYFKKYVQNVEIHWIPKTGHMMYLEDWNSFINILEPFLGK</sequence>
<proteinExistence type="inferred from homology"/>
<dbReference type="AlphaFoldDB" id="A0A2N8U3S2"/>
<keyword evidence="2" id="KW-0378">Hydrolase</keyword>
<protein>
    <submittedName>
        <fullName evidence="4">Esterase/lipase 1</fullName>
    </submittedName>
</protein>
<evidence type="ECO:0000313" key="5">
    <source>
        <dbReference type="Proteomes" id="UP000233776"/>
    </source>
</evidence>
<organism evidence="4 5">
    <name type="scientific">Mycoplasmopsis bovis</name>
    <name type="common">Mycoplasma bovis</name>
    <dbReference type="NCBI Taxonomy" id="28903"/>
    <lineage>
        <taxon>Bacteria</taxon>
        <taxon>Bacillati</taxon>
        <taxon>Mycoplasmatota</taxon>
        <taxon>Mycoplasmoidales</taxon>
        <taxon>Metamycoplasmataceae</taxon>
        <taxon>Mycoplasmopsis</taxon>
    </lineage>
</organism>
<evidence type="ECO:0000256" key="1">
    <source>
        <dbReference type="ARBA" id="ARBA00006989"/>
    </source>
</evidence>
<accession>A0A2N8U3S2</accession>
<gene>
    <name evidence="4" type="ORF">MBOVJF4278_00881</name>
</gene>
<dbReference type="InterPro" id="IPR022742">
    <property type="entry name" value="Hydrolase_4"/>
</dbReference>
<dbReference type="STRING" id="28903.B0W43_00040"/>
<dbReference type="Gene3D" id="3.40.50.1820">
    <property type="entry name" value="alpha/beta hydrolase"/>
    <property type="match status" value="1"/>
</dbReference>
<evidence type="ECO:0000313" key="4">
    <source>
        <dbReference type="EMBL" id="SBO46635.1"/>
    </source>
</evidence>
<dbReference type="Pfam" id="PF12146">
    <property type="entry name" value="Hydrolase_4"/>
    <property type="match status" value="1"/>
</dbReference>
<dbReference type="InterPro" id="IPR050266">
    <property type="entry name" value="AB_hydrolase_sf"/>
</dbReference>
<dbReference type="InterPro" id="IPR029058">
    <property type="entry name" value="AB_hydrolase_fold"/>
</dbReference>